<dbReference type="RefSeq" id="WP_185163567.1">
    <property type="nucleotide sequence ID" value="NZ_JACKWY010000002.1"/>
</dbReference>
<dbReference type="Pfam" id="PF25583">
    <property type="entry name" value="WCX"/>
    <property type="match status" value="1"/>
</dbReference>
<accession>A0A7X0VQ10</accession>
<dbReference type="Gene3D" id="1.10.10.10">
    <property type="entry name" value="Winged helix-like DNA-binding domain superfamily/Winged helix DNA-binding domain"/>
    <property type="match status" value="1"/>
</dbReference>
<feature type="domain" description="WYL" evidence="2">
    <location>
        <begin position="137"/>
        <end position="199"/>
    </location>
</feature>
<evidence type="ECO:0000259" key="2">
    <source>
        <dbReference type="Pfam" id="PF13280"/>
    </source>
</evidence>
<dbReference type="InterPro" id="IPR057727">
    <property type="entry name" value="WCX_dom"/>
</dbReference>
<comment type="caution">
    <text evidence="4">The sequence shown here is derived from an EMBL/GenBank/DDBJ whole genome shotgun (WGS) entry which is preliminary data.</text>
</comment>
<dbReference type="Proteomes" id="UP000585258">
    <property type="component" value="Unassembled WGS sequence"/>
</dbReference>
<dbReference type="Pfam" id="PF08279">
    <property type="entry name" value="HTH_11"/>
    <property type="match status" value="1"/>
</dbReference>
<dbReference type="Pfam" id="PF13280">
    <property type="entry name" value="WYL"/>
    <property type="match status" value="1"/>
</dbReference>
<feature type="domain" description="WCX" evidence="3">
    <location>
        <begin position="233"/>
        <end position="309"/>
    </location>
</feature>
<dbReference type="PANTHER" id="PTHR34580">
    <property type="match status" value="1"/>
</dbReference>
<reference evidence="4 5" key="1">
    <citation type="submission" date="2020-08" db="EMBL/GenBank/DDBJ databases">
        <title>Clostridia isolated from Swiss meat.</title>
        <authorList>
            <person name="Wambui J."/>
            <person name="Stevens M.J.A."/>
            <person name="Stephan R."/>
        </authorList>
    </citation>
    <scope>NUCLEOTIDE SEQUENCE [LARGE SCALE GENOMIC DNA]</scope>
    <source>
        <strain evidence="4 5">CM001</strain>
    </source>
</reference>
<sequence>MSELGNVLRMLYILKNRRKVKGAELAEELEIDIRQVRRYKRELMEYFDIEATSGPDGGYVLKDQYFPFKEILTKKEVSNLKRAIDTIGYQDTTGLSKAIDKINFTILNSSNESLICEQIIPYSRPRISSEEINKIYNDMSLAILSCKEIIIKYIDNKGILTRRIIQPHKILNFKGEYYLVSTCTFKNEIRYFKLVRIKEYILTDKKFEKKLDIDKILDESRKNSIGIFSGEIIRLELEIAPPMANTIKERIWVENQEIIELEDGKIILKADMKEGPELISWVLSMGDTVKINSPESLKSEIKKKIQNILKKYN</sequence>
<dbReference type="InterPro" id="IPR051534">
    <property type="entry name" value="CBASS_pafABC_assoc_protein"/>
</dbReference>
<protein>
    <submittedName>
        <fullName evidence="4">WYL domain-containing protein</fullName>
    </submittedName>
</protein>
<dbReference type="PROSITE" id="PS52050">
    <property type="entry name" value="WYL"/>
    <property type="match status" value="1"/>
</dbReference>
<dbReference type="EMBL" id="JACKWY010000002">
    <property type="protein sequence ID" value="MBB6713834.1"/>
    <property type="molecule type" value="Genomic_DNA"/>
</dbReference>
<feature type="domain" description="Helix-turn-helix type 11" evidence="1">
    <location>
        <begin position="8"/>
        <end position="59"/>
    </location>
</feature>
<gene>
    <name evidence="4" type="ORF">H7E68_03655</name>
</gene>
<dbReference type="InterPro" id="IPR013196">
    <property type="entry name" value="HTH_11"/>
</dbReference>
<evidence type="ECO:0000259" key="1">
    <source>
        <dbReference type="Pfam" id="PF08279"/>
    </source>
</evidence>
<name>A0A7X0VQ10_9CLOT</name>
<evidence type="ECO:0000313" key="4">
    <source>
        <dbReference type="EMBL" id="MBB6713834.1"/>
    </source>
</evidence>
<proteinExistence type="predicted"/>
<evidence type="ECO:0000259" key="3">
    <source>
        <dbReference type="Pfam" id="PF25583"/>
    </source>
</evidence>
<dbReference type="InterPro" id="IPR036388">
    <property type="entry name" value="WH-like_DNA-bd_sf"/>
</dbReference>
<organism evidence="4 5">
    <name type="scientific">Clostridium gasigenes</name>
    <dbReference type="NCBI Taxonomy" id="94869"/>
    <lineage>
        <taxon>Bacteria</taxon>
        <taxon>Bacillati</taxon>
        <taxon>Bacillota</taxon>
        <taxon>Clostridia</taxon>
        <taxon>Eubacteriales</taxon>
        <taxon>Clostridiaceae</taxon>
        <taxon>Clostridium</taxon>
    </lineage>
</organism>
<dbReference type="PANTHER" id="PTHR34580:SF1">
    <property type="entry name" value="PROTEIN PAFC"/>
    <property type="match status" value="1"/>
</dbReference>
<dbReference type="AlphaFoldDB" id="A0A7X0VQ10"/>
<evidence type="ECO:0000313" key="5">
    <source>
        <dbReference type="Proteomes" id="UP000585258"/>
    </source>
</evidence>
<dbReference type="InterPro" id="IPR026881">
    <property type="entry name" value="WYL_dom"/>
</dbReference>